<dbReference type="RefSeq" id="WP_117402622.1">
    <property type="nucleotide sequence ID" value="NZ_QVNQ01000009.1"/>
</dbReference>
<comment type="caution">
    <text evidence="2">The sequence shown here is derived from an EMBL/GenBank/DDBJ whole genome shotgun (WGS) entry which is preliminary data.</text>
</comment>
<feature type="region of interest" description="Disordered" evidence="1">
    <location>
        <begin position="1"/>
        <end position="24"/>
    </location>
</feature>
<evidence type="ECO:0000313" key="3">
    <source>
        <dbReference type="Proteomes" id="UP000262882"/>
    </source>
</evidence>
<dbReference type="EMBL" id="QVNQ01000009">
    <property type="protein sequence ID" value="RFS82349.1"/>
    <property type="molecule type" value="Genomic_DNA"/>
</dbReference>
<sequence>MCPHQPPCPSHDAPDRDAARTLASHPEQGWSLLCNGVVLFEDTGELLPDGGIIAPHRPTDPLAPSAA</sequence>
<organism evidence="2 3">
    <name type="scientific">Actinomadura spongiicola</name>
    <dbReference type="NCBI Taxonomy" id="2303421"/>
    <lineage>
        <taxon>Bacteria</taxon>
        <taxon>Bacillati</taxon>
        <taxon>Actinomycetota</taxon>
        <taxon>Actinomycetes</taxon>
        <taxon>Streptosporangiales</taxon>
        <taxon>Thermomonosporaceae</taxon>
        <taxon>Actinomadura</taxon>
    </lineage>
</organism>
<proteinExistence type="predicted"/>
<dbReference type="InterPro" id="IPR046041">
    <property type="entry name" value="DUF5999"/>
</dbReference>
<gene>
    <name evidence="2" type="ORF">D0T12_26415</name>
</gene>
<dbReference type="OrthoDB" id="3217111at2"/>
<dbReference type="Pfam" id="PF19462">
    <property type="entry name" value="DUF5999"/>
    <property type="match status" value="1"/>
</dbReference>
<keyword evidence="3" id="KW-1185">Reference proteome</keyword>
<name>A0A372GB46_9ACTN</name>
<evidence type="ECO:0000313" key="2">
    <source>
        <dbReference type="EMBL" id="RFS82349.1"/>
    </source>
</evidence>
<dbReference type="Proteomes" id="UP000262882">
    <property type="component" value="Unassembled WGS sequence"/>
</dbReference>
<dbReference type="AlphaFoldDB" id="A0A372GB46"/>
<protein>
    <submittedName>
        <fullName evidence="2">Uncharacterized protein</fullName>
    </submittedName>
</protein>
<accession>A0A372GB46</accession>
<reference evidence="2 3" key="1">
    <citation type="submission" date="2018-08" db="EMBL/GenBank/DDBJ databases">
        <title>Actinomadura spongicola sp. nov., isolated from marine sponge Leucetta chagosensis.</title>
        <authorList>
            <person name="Li L."/>
            <person name="Lin H.W."/>
        </authorList>
    </citation>
    <scope>NUCLEOTIDE SEQUENCE [LARGE SCALE GENOMIC DNA]</scope>
    <source>
        <strain evidence="2 3">LHW52907</strain>
    </source>
</reference>
<evidence type="ECO:0000256" key="1">
    <source>
        <dbReference type="SAM" id="MobiDB-lite"/>
    </source>
</evidence>